<keyword evidence="2" id="KW-1185">Reference proteome</keyword>
<evidence type="ECO:0000313" key="2">
    <source>
        <dbReference type="Proteomes" id="UP000191812"/>
    </source>
</evidence>
<evidence type="ECO:0000313" key="1">
    <source>
        <dbReference type="EMBL" id="CUX58234.1"/>
    </source>
</evidence>
<proteinExistence type="predicted"/>
<protein>
    <submittedName>
        <fullName evidence="1">Uncharacterized protein</fullName>
    </submittedName>
</protein>
<gene>
    <name evidence="1" type="ORF">AGR13a_Lc30094</name>
</gene>
<reference evidence="1 2" key="1">
    <citation type="submission" date="2016-01" db="EMBL/GenBank/DDBJ databases">
        <authorList>
            <person name="Regsiter A."/>
            <person name="william w."/>
        </authorList>
    </citation>
    <scope>NUCLEOTIDE SEQUENCE [LARGE SCALE GENOMIC DNA]</scope>
    <source>
        <strain evidence="1 2">CFBP 6927</strain>
    </source>
</reference>
<comment type="caution">
    <text evidence="1">The sequence shown here is derived from an EMBL/GenBank/DDBJ whole genome shotgun (WGS) entry which is preliminary data.</text>
</comment>
<name>A0ABP2BQ16_9HYPH</name>
<organism evidence="1 2">
    <name type="scientific">Agrobacterium genomosp. 13 str. CFBP 6927</name>
    <dbReference type="NCBI Taxonomy" id="1183428"/>
    <lineage>
        <taxon>Bacteria</taxon>
        <taxon>Pseudomonadati</taxon>
        <taxon>Pseudomonadota</taxon>
        <taxon>Alphaproteobacteria</taxon>
        <taxon>Hyphomicrobiales</taxon>
        <taxon>Rhizobiaceae</taxon>
        <taxon>Rhizobium/Agrobacterium group</taxon>
        <taxon>Agrobacterium</taxon>
        <taxon>Agrobacterium tumefaciens complex</taxon>
    </lineage>
</organism>
<dbReference type="Proteomes" id="UP000191812">
    <property type="component" value="Unassembled WGS sequence"/>
</dbReference>
<sequence length="164" mass="18815">MDEALTPEERFWKPRNSNDFPDDIISKFANTLRDDKRDWLYEFHFACHQRTIIWDECDNDRFEEEAPAVAVGFEIIEMSEGLFEAITPEGMHSLLFTGSNARSINAALKQALFLENHRAGTVDHSDAFLTLIESELQKARKGIFANWKVASQDKRFLASTSPSE</sequence>
<accession>A0ABP2BQ16</accession>
<dbReference type="RefSeq" id="WP_080837175.1">
    <property type="nucleotide sequence ID" value="NZ_LT009757.1"/>
</dbReference>
<dbReference type="EMBL" id="FBWH01000042">
    <property type="protein sequence ID" value="CUX58234.1"/>
    <property type="molecule type" value="Genomic_DNA"/>
</dbReference>